<proteinExistence type="predicted"/>
<dbReference type="SUPFAM" id="SSF48464">
    <property type="entry name" value="ENTH/VHS domain"/>
    <property type="match status" value="1"/>
</dbReference>
<gene>
    <name evidence="3" type="ORF">RNJ44_04186</name>
</gene>
<dbReference type="InterPro" id="IPR054127">
    <property type="entry name" value="Pcf11_C"/>
</dbReference>
<dbReference type="PROSITE" id="PS51391">
    <property type="entry name" value="CID"/>
    <property type="match status" value="1"/>
</dbReference>
<evidence type="ECO:0000259" key="2">
    <source>
        <dbReference type="PROSITE" id="PS51391"/>
    </source>
</evidence>
<evidence type="ECO:0000256" key="1">
    <source>
        <dbReference type="SAM" id="MobiDB-lite"/>
    </source>
</evidence>
<evidence type="ECO:0000313" key="3">
    <source>
        <dbReference type="EMBL" id="KAL3232270.1"/>
    </source>
</evidence>
<feature type="domain" description="CID" evidence="2">
    <location>
        <begin position="4"/>
        <end position="142"/>
    </location>
</feature>
<dbReference type="InterPro" id="IPR021605">
    <property type="entry name" value="Pcf11_Clp1-ID"/>
</dbReference>
<organism evidence="3 4">
    <name type="scientific">Nakaseomyces bracarensis</name>
    <dbReference type="NCBI Taxonomy" id="273131"/>
    <lineage>
        <taxon>Eukaryota</taxon>
        <taxon>Fungi</taxon>
        <taxon>Dikarya</taxon>
        <taxon>Ascomycota</taxon>
        <taxon>Saccharomycotina</taxon>
        <taxon>Saccharomycetes</taxon>
        <taxon>Saccharomycetales</taxon>
        <taxon>Saccharomycetaceae</taxon>
        <taxon>Nakaseomyces</taxon>
    </lineage>
</organism>
<dbReference type="Pfam" id="PF21940">
    <property type="entry name" value="Pfc11_Rna14-15-ID"/>
    <property type="match status" value="1"/>
</dbReference>
<dbReference type="SMART" id="SM00582">
    <property type="entry name" value="RPR"/>
    <property type="match status" value="1"/>
</dbReference>
<comment type="caution">
    <text evidence="3">The sequence shown here is derived from an EMBL/GenBank/DDBJ whole genome shotgun (WGS) entry which is preliminary data.</text>
</comment>
<dbReference type="PANTHER" id="PTHR15921">
    <property type="entry name" value="PRE-MRNA CLEAVAGE COMPLEX II"/>
    <property type="match status" value="1"/>
</dbReference>
<dbReference type="PANTHER" id="PTHR15921:SF3">
    <property type="entry name" value="PRE-MRNA CLEAVAGE COMPLEX 2 PROTEIN PCF11"/>
    <property type="match status" value="1"/>
</dbReference>
<feature type="compositionally biased region" description="Polar residues" evidence="1">
    <location>
        <begin position="517"/>
        <end position="535"/>
    </location>
</feature>
<dbReference type="CDD" id="cd16982">
    <property type="entry name" value="CID_Pcf11"/>
    <property type="match status" value="1"/>
</dbReference>
<dbReference type="InterPro" id="IPR047415">
    <property type="entry name" value="Pcf11_CID"/>
</dbReference>
<name>A0ABR4NU72_9SACH</name>
<reference evidence="3 4" key="1">
    <citation type="submission" date="2024-05" db="EMBL/GenBank/DDBJ databases">
        <title>Long read based assembly of the Candida bracarensis genome reveals expanded adhesin content.</title>
        <authorList>
            <person name="Marcet-Houben M."/>
            <person name="Ksiezopolska E."/>
            <person name="Gabaldon T."/>
        </authorList>
    </citation>
    <scope>NUCLEOTIDE SEQUENCE [LARGE SCALE GENOMIC DNA]</scope>
    <source>
        <strain evidence="3 4">CBM6</strain>
    </source>
</reference>
<sequence length="624" mass="71048">MDAETESTVKAFEGVLDDLTFNSRPIITTLTRMAEENISCAQYFVDLIEARIEKCKPSQKLYAFYVMDSICKNAGSPYTIYFSRNLATLYRKTYLLVDNTTRTKLIRMFKTWIEPNQSTGGATFLFEKTALDRIEQFLIKASALHQKNLESQLPKPTVPLLLKEIDKLTYITNERLKDQPGDDKLQKKELVLQQLKKELQREKLAPNALKQVQMQLRNIFAQDYQKLQDKLRVQQQRQQQEQLSQQQQQQQQIQQPSGLEQNSLPGDSFVSEKSSIPLFGDNVGSSLFGDSSPMFATPDFVENEAQAQVNSKSSKMKSLFEELESLGLLYRPPKESIVTLYSKLSGETGDSDVDLKFKENAQLKKVPPPSILQGIILDCKAHFATSKVDILNTPSLQLTQGNLLNDNPIVDNRLIHLLYRSKPNKCLTCGRRFGNSMEDKRAEAEHLDWHFRINSRMKGTRANNNPFTSNGGTTTQKNIQSRIWFLEDNAWAKFNDDEIVSPNMNVEPTKFTKDYKTNTGRGQHNNAEAQSTGSNIDDEIDMNTLLKKSVVVPETSEDMSFQCPVCKETVGSVFDEDSGEWVWKNTIRVDDKYLHATCYYEAAKSRDNTSGISVDLNNLKQILE</sequence>
<dbReference type="InterPro" id="IPR045154">
    <property type="entry name" value="PCF11-like"/>
</dbReference>
<evidence type="ECO:0000313" key="4">
    <source>
        <dbReference type="Proteomes" id="UP001623330"/>
    </source>
</evidence>
<accession>A0ABR4NU72</accession>
<feature type="region of interest" description="Disordered" evidence="1">
    <location>
        <begin position="242"/>
        <end position="271"/>
    </location>
</feature>
<dbReference type="Proteomes" id="UP001623330">
    <property type="component" value="Unassembled WGS sequence"/>
</dbReference>
<feature type="compositionally biased region" description="Polar residues" evidence="1">
    <location>
        <begin position="256"/>
        <end position="265"/>
    </location>
</feature>
<dbReference type="InterPro" id="IPR006569">
    <property type="entry name" value="CID_dom"/>
</dbReference>
<dbReference type="Pfam" id="PF21936">
    <property type="entry name" value="Pcf11_C"/>
    <property type="match status" value="1"/>
</dbReference>
<dbReference type="InterPro" id="IPR054128">
    <property type="entry name" value="Pfc11_Rna14/15-ID"/>
</dbReference>
<keyword evidence="4" id="KW-1185">Reference proteome</keyword>
<dbReference type="EMBL" id="JBEVYD010000005">
    <property type="protein sequence ID" value="KAL3232270.1"/>
    <property type="molecule type" value="Genomic_DNA"/>
</dbReference>
<feature type="region of interest" description="Disordered" evidence="1">
    <location>
        <begin position="516"/>
        <end position="535"/>
    </location>
</feature>
<dbReference type="InterPro" id="IPR008942">
    <property type="entry name" value="ENTH_VHS"/>
</dbReference>
<protein>
    <submittedName>
        <fullName evidence="3">Protein PCF11</fullName>
    </submittedName>
</protein>
<dbReference type="Pfam" id="PF11526">
    <property type="entry name" value="Pfc11_Clp1_ID"/>
    <property type="match status" value="1"/>
</dbReference>
<dbReference type="Gene3D" id="1.25.40.90">
    <property type="match status" value="1"/>
</dbReference>
<dbReference type="Pfam" id="PF04818">
    <property type="entry name" value="CID"/>
    <property type="match status" value="1"/>
</dbReference>
<feature type="compositionally biased region" description="Low complexity" evidence="1">
    <location>
        <begin position="242"/>
        <end position="255"/>
    </location>
</feature>